<dbReference type="GO" id="GO:0048008">
    <property type="term" value="P:platelet-derived growth factor receptor signaling pathway"/>
    <property type="evidence" value="ECO:0007669"/>
    <property type="project" value="TreeGrafter"/>
</dbReference>
<feature type="compositionally biased region" description="Polar residues" evidence="11">
    <location>
        <begin position="234"/>
        <end position="244"/>
    </location>
</feature>
<dbReference type="RefSeq" id="XP_024920082.1">
    <property type="nucleotide sequence ID" value="XM_025064314.1"/>
</dbReference>
<feature type="compositionally biased region" description="Basic residues" evidence="11">
    <location>
        <begin position="507"/>
        <end position="520"/>
    </location>
</feature>
<reference evidence="14 15" key="1">
    <citation type="journal article" date="2014" name="Nat. Genet.">
        <title>Whole-genome sequence of a flatfish provides insights into ZW sex chromosome evolution and adaptation to a benthic lifestyle.</title>
        <authorList>
            <person name="Chen S."/>
            <person name="Zhang G."/>
            <person name="Shao C."/>
            <person name="Huang Q."/>
            <person name="Liu G."/>
            <person name="Zhang P."/>
            <person name="Song W."/>
            <person name="An N."/>
            <person name="Chalopin D."/>
            <person name="Volff J.N."/>
            <person name="Hong Y."/>
            <person name="Li Q."/>
            <person name="Sha Z."/>
            <person name="Zhou H."/>
            <person name="Xie M."/>
            <person name="Yu Q."/>
            <person name="Liu Y."/>
            <person name="Xiang H."/>
            <person name="Wang N."/>
            <person name="Wu K."/>
            <person name="Yang C."/>
            <person name="Zhou Q."/>
            <person name="Liao X."/>
            <person name="Yang L."/>
            <person name="Hu Q."/>
            <person name="Zhang J."/>
            <person name="Meng L."/>
            <person name="Jin L."/>
            <person name="Tian Y."/>
            <person name="Lian J."/>
            <person name="Yang J."/>
            <person name="Miao G."/>
            <person name="Liu S."/>
            <person name="Liang Z."/>
            <person name="Yan F."/>
            <person name="Li Y."/>
            <person name="Sun B."/>
            <person name="Zhang H."/>
            <person name="Zhang J."/>
            <person name="Zhu Y."/>
            <person name="Du M."/>
            <person name="Zhao Y."/>
            <person name="Schartl M."/>
            <person name="Tang Q."/>
            <person name="Wang J."/>
        </authorList>
    </citation>
    <scope>NUCLEOTIDE SEQUENCE</scope>
</reference>
<dbReference type="STRING" id="244447.ENSCSEP00000009822"/>
<feature type="compositionally biased region" description="Low complexity" evidence="11">
    <location>
        <begin position="473"/>
        <end position="495"/>
    </location>
</feature>
<organism evidence="14 15">
    <name type="scientific">Cynoglossus semilaevis</name>
    <name type="common">Tongue sole</name>
    <dbReference type="NCBI Taxonomy" id="244447"/>
    <lineage>
        <taxon>Eukaryota</taxon>
        <taxon>Metazoa</taxon>
        <taxon>Chordata</taxon>
        <taxon>Craniata</taxon>
        <taxon>Vertebrata</taxon>
        <taxon>Euteleostomi</taxon>
        <taxon>Actinopterygii</taxon>
        <taxon>Neopterygii</taxon>
        <taxon>Teleostei</taxon>
        <taxon>Neoteleostei</taxon>
        <taxon>Acanthomorphata</taxon>
        <taxon>Carangaria</taxon>
        <taxon>Pleuronectiformes</taxon>
        <taxon>Pleuronectoidei</taxon>
        <taxon>Cynoglossidae</taxon>
        <taxon>Cynoglossinae</taxon>
        <taxon>Cynoglossus</taxon>
    </lineage>
</organism>
<proteinExistence type="inferred from homology"/>
<dbReference type="OrthoDB" id="8878063at2759"/>
<feature type="region of interest" description="Disordered" evidence="11">
    <location>
        <begin position="168"/>
        <end position="209"/>
    </location>
</feature>
<dbReference type="FunFam" id="2.10.90.10:FF:000041">
    <property type="entry name" value="Platelet-derived growth factor beta polypeptide b"/>
    <property type="match status" value="1"/>
</dbReference>
<feature type="signal peptide" evidence="12">
    <location>
        <begin position="1"/>
        <end position="22"/>
    </location>
</feature>
<feature type="region of interest" description="Disordered" evidence="11">
    <location>
        <begin position="268"/>
        <end position="302"/>
    </location>
</feature>
<feature type="chain" id="PRO_5017972654" description="Platelet-derived growth factor subunit B" evidence="12">
    <location>
        <begin position="23"/>
        <end position="529"/>
    </location>
</feature>
<protein>
    <recommendedName>
        <fullName evidence="2">Platelet-derived growth factor subunit B</fullName>
    </recommendedName>
    <alternativeName>
        <fullName evidence="5">PDGF-2</fullName>
    </alternativeName>
    <alternativeName>
        <fullName evidence="6">Platelet-derived growth factor B chain</fullName>
    </alternativeName>
    <alternativeName>
        <fullName evidence="7">Platelet-derived growth factor beta polypeptide</fullName>
    </alternativeName>
</protein>
<name>A0A3P8V5I5_CYNSE</name>
<dbReference type="SUPFAM" id="SSF57501">
    <property type="entry name" value="Cystine-knot cytokines"/>
    <property type="match status" value="1"/>
</dbReference>
<dbReference type="GO" id="GO:0070374">
    <property type="term" value="P:positive regulation of ERK1 and ERK2 cascade"/>
    <property type="evidence" value="ECO:0007669"/>
    <property type="project" value="TreeGrafter"/>
</dbReference>
<dbReference type="SMART" id="SM00141">
    <property type="entry name" value="PDGF"/>
    <property type="match status" value="1"/>
</dbReference>
<evidence type="ECO:0000256" key="6">
    <source>
        <dbReference type="ARBA" id="ARBA00032481"/>
    </source>
</evidence>
<dbReference type="InterPro" id="IPR029034">
    <property type="entry name" value="Cystine-knot_cytokine"/>
</dbReference>
<dbReference type="CDD" id="cd00135">
    <property type="entry name" value="PDGF"/>
    <property type="match status" value="1"/>
</dbReference>
<dbReference type="PROSITE" id="PS00249">
    <property type="entry name" value="PDGF_1"/>
    <property type="match status" value="1"/>
</dbReference>
<sequence length="529" mass="59417">MSSWVQLLLLVVLAACLRFGVAVGDPLPAALVELVRNSPISSIEDLQMLLLSDSVDEEDGTSAANGGHRLPRSLDAQPAQQALCKVRTEVVEVTRAMLDRSNANFLLWPPCVEVQRCSGCCNTKSLQCVPFVTHTRHLQVMKIEYMNQKAIYANAVVSVVDHVECRCPPAPPPPRKKSSRRQHGHQNHRNQTHSADRGHAQAKVQSKDELHQWDELKHNQRAHLEDLLEQQWSPRGDTFNQPQGGYSLPGPDGPRPGEAFLFATHWGNNSRGVEGTESERRENVGRQDVNMSHSNKTVSVADNVVDTLKNKLVEDENGPLLNDTEGNQDKTAAADTRGNKSELTQNHSSDVSRPVTQHPPVKHSPTEEALHHRVGSRFGPTKEPNPDPRGQGRRRQNETPQEERVTQVEDDKLEEKRRALLLLHKSLDQEKEIVRQQQMKREEEERQRQKETDGRHHAHGKHHHLLTTQKPVTSPSTTSTTTTTTATTTTRRPAAPTGPRPPAQSNHVKRRMRKNRKRISKAAMRAMLM</sequence>
<keyword evidence="3 10" id="KW-0339">Growth factor</keyword>
<evidence type="ECO:0000256" key="10">
    <source>
        <dbReference type="RuleBase" id="RU003818"/>
    </source>
</evidence>
<dbReference type="GO" id="GO:0016020">
    <property type="term" value="C:membrane"/>
    <property type="evidence" value="ECO:0007669"/>
    <property type="project" value="InterPro"/>
</dbReference>
<comment type="subunit">
    <text evidence="9">Antiparallel homodimer; disulfide-linked. Antiparallel heterodimer with PDGFA; disulfide-linked. The PDGFB homodimer interacts with PDGFRA and PDGFRB homodimers, and with heterodimers formed by PDGFRA and PDGFRB. The heterodimer composed of PDGFA and PDGFB interacts with PDGFRB homodimers, and with heterodimers formed by PDGFRA and PDGFRB. Interacts with XLKD1. Interacts with LRP1. Interacts with SORL1 (via the N-terminal ectodomain). Interacts with CD82; this interaction inhibits PDGFB-mediated signaling pathway.</text>
</comment>
<dbReference type="InParanoid" id="A0A3P8V5I5"/>
<dbReference type="PANTHER" id="PTHR11633:SF2">
    <property type="entry name" value="PLATELET-DERIVED GROWTH FACTOR SUBUNIT B"/>
    <property type="match status" value="1"/>
</dbReference>
<evidence type="ECO:0000256" key="5">
    <source>
        <dbReference type="ARBA" id="ARBA00031888"/>
    </source>
</evidence>
<dbReference type="OMA" id="HWAHNSS"/>
<dbReference type="GO" id="GO:0051897">
    <property type="term" value="P:positive regulation of phosphatidylinositol 3-kinase/protein kinase B signal transduction"/>
    <property type="evidence" value="ECO:0007669"/>
    <property type="project" value="TreeGrafter"/>
</dbReference>
<accession>A0A3P8V5I5</accession>
<dbReference type="InterPro" id="IPR023581">
    <property type="entry name" value="PD_growth_factor_CS"/>
</dbReference>
<dbReference type="PROSITE" id="PS50278">
    <property type="entry name" value="PDGF_2"/>
    <property type="match status" value="1"/>
</dbReference>
<reference evidence="14" key="3">
    <citation type="submission" date="2025-09" db="UniProtKB">
        <authorList>
            <consortium name="Ensembl"/>
        </authorList>
    </citation>
    <scope>IDENTIFICATION</scope>
</reference>
<dbReference type="PANTHER" id="PTHR11633">
    <property type="entry name" value="PLATELET-DERIVED GROWTH FACTOR"/>
    <property type="match status" value="1"/>
</dbReference>
<dbReference type="GO" id="GO:0008083">
    <property type="term" value="F:growth factor activity"/>
    <property type="evidence" value="ECO:0007669"/>
    <property type="project" value="UniProtKB-KW"/>
</dbReference>
<dbReference type="Gene3D" id="2.10.90.10">
    <property type="entry name" value="Cystine-knot cytokines"/>
    <property type="match status" value="1"/>
</dbReference>
<dbReference type="InterPro" id="IPR000072">
    <property type="entry name" value="PDGF/VEGF_dom"/>
</dbReference>
<feature type="region of interest" description="Disordered" evidence="11">
    <location>
        <begin position="234"/>
        <end position="254"/>
    </location>
</feature>
<feature type="compositionally biased region" description="Polar residues" evidence="11">
    <location>
        <begin position="341"/>
        <end position="355"/>
    </location>
</feature>
<evidence type="ECO:0000256" key="2">
    <source>
        <dbReference type="ARBA" id="ARBA00018117"/>
    </source>
</evidence>
<dbReference type="FunCoup" id="A0A3P8V5I5">
    <property type="interactions" value="246"/>
</dbReference>
<keyword evidence="12" id="KW-0732">Signal</keyword>
<feature type="compositionally biased region" description="Basic residues" evidence="11">
    <location>
        <begin position="174"/>
        <end position="191"/>
    </location>
</feature>
<evidence type="ECO:0000256" key="4">
    <source>
        <dbReference type="ARBA" id="ARBA00023246"/>
    </source>
</evidence>
<evidence type="ECO:0000256" key="9">
    <source>
        <dbReference type="ARBA" id="ARBA00046967"/>
    </source>
</evidence>
<evidence type="ECO:0000256" key="7">
    <source>
        <dbReference type="ARBA" id="ARBA00032702"/>
    </source>
</evidence>
<feature type="region of interest" description="Disordered" evidence="11">
    <location>
        <begin position="434"/>
        <end position="529"/>
    </location>
</feature>
<dbReference type="Ensembl" id="ENSCSET00000009936.1">
    <property type="protein sequence ID" value="ENSCSEP00000009822.1"/>
    <property type="gene ID" value="ENSCSEG00000006306.1"/>
</dbReference>
<comment type="similarity">
    <text evidence="1 10">Belongs to the PDGF/VEGF growth factor family.</text>
</comment>
<feature type="compositionally biased region" description="Basic residues" evidence="11">
    <location>
        <begin position="456"/>
        <end position="465"/>
    </location>
</feature>
<dbReference type="GO" id="GO:0005615">
    <property type="term" value="C:extracellular space"/>
    <property type="evidence" value="ECO:0007669"/>
    <property type="project" value="TreeGrafter"/>
</dbReference>
<feature type="compositionally biased region" description="Polar residues" evidence="11">
    <location>
        <begin position="289"/>
        <end position="300"/>
    </location>
</feature>
<feature type="region of interest" description="Disordered" evidence="11">
    <location>
        <begin position="315"/>
        <end position="412"/>
    </location>
</feature>
<feature type="compositionally biased region" description="Basic and acidic residues" evidence="11">
    <location>
        <begin position="395"/>
        <end position="412"/>
    </location>
</feature>
<dbReference type="GO" id="GO:0008284">
    <property type="term" value="P:positive regulation of cell population proliferation"/>
    <property type="evidence" value="ECO:0007669"/>
    <property type="project" value="TreeGrafter"/>
</dbReference>
<dbReference type="GeneID" id="103393310"/>
<dbReference type="GO" id="GO:0005161">
    <property type="term" value="F:platelet-derived growth factor receptor binding"/>
    <property type="evidence" value="ECO:0007669"/>
    <property type="project" value="TreeGrafter"/>
</dbReference>
<evidence type="ECO:0000256" key="1">
    <source>
        <dbReference type="ARBA" id="ARBA00006686"/>
    </source>
</evidence>
<dbReference type="CTD" id="796490"/>
<comment type="function">
    <text evidence="8">Growth factor that plays an essential role in the regulation of embryonic development, cell proliferation, cell migration, survival and chemotaxis. Potent mitogen for cells of mesenchymal origin. Required for normal proliferation and recruitment of pericytes and vascular smooth muscle cells in the central nervous system, skin, lung, heart and placenta. Required for normal blood vessel development, and for normal development of kidney glomeruli. Plays an important role in wound healing. Signaling is modulated by the formation of heterodimers with PDGFA.</text>
</comment>
<feature type="compositionally biased region" description="Basic and acidic residues" evidence="11">
    <location>
        <begin position="434"/>
        <end position="455"/>
    </location>
</feature>
<evidence type="ECO:0000256" key="11">
    <source>
        <dbReference type="SAM" id="MobiDB-lite"/>
    </source>
</evidence>
<dbReference type="GeneTree" id="ENSGT00940000157367"/>
<keyword evidence="15" id="KW-1185">Reference proteome</keyword>
<dbReference type="GO" id="GO:0030335">
    <property type="term" value="P:positive regulation of cell migration"/>
    <property type="evidence" value="ECO:0007669"/>
    <property type="project" value="TreeGrafter"/>
</dbReference>
<dbReference type="Proteomes" id="UP000265120">
    <property type="component" value="Chromosome 17"/>
</dbReference>
<reference evidence="14" key="2">
    <citation type="submission" date="2025-08" db="UniProtKB">
        <authorList>
            <consortium name="Ensembl"/>
        </authorList>
    </citation>
    <scope>IDENTIFICATION</scope>
</reference>
<evidence type="ECO:0000256" key="3">
    <source>
        <dbReference type="ARBA" id="ARBA00023030"/>
    </source>
</evidence>
<evidence type="ECO:0000313" key="14">
    <source>
        <dbReference type="Ensembl" id="ENSCSEP00000009822.1"/>
    </source>
</evidence>
<evidence type="ECO:0000256" key="12">
    <source>
        <dbReference type="SAM" id="SignalP"/>
    </source>
</evidence>
<feature type="compositionally biased region" description="Basic and acidic residues" evidence="11">
    <location>
        <begin position="194"/>
        <end position="209"/>
    </location>
</feature>
<keyword evidence="4" id="KW-0497">Mitogen</keyword>
<dbReference type="GO" id="GO:0051781">
    <property type="term" value="P:positive regulation of cell division"/>
    <property type="evidence" value="ECO:0007669"/>
    <property type="project" value="UniProtKB-KW"/>
</dbReference>
<feature type="domain" description="Platelet-derived growth factor (PDGF) family profile" evidence="13">
    <location>
        <begin position="69"/>
        <end position="172"/>
    </location>
</feature>
<evidence type="ECO:0000256" key="8">
    <source>
        <dbReference type="ARBA" id="ARBA00046258"/>
    </source>
</evidence>
<dbReference type="AlphaFoldDB" id="A0A3P8V5I5"/>
<evidence type="ECO:0000259" key="13">
    <source>
        <dbReference type="PROSITE" id="PS50278"/>
    </source>
</evidence>
<evidence type="ECO:0000313" key="15">
    <source>
        <dbReference type="Proteomes" id="UP000265120"/>
    </source>
</evidence>
<dbReference type="Pfam" id="PF00341">
    <property type="entry name" value="PDGF"/>
    <property type="match status" value="1"/>
</dbReference>